<name>A0AAP0DF36_9ASTR</name>
<accession>A0AAP0DF36</accession>
<evidence type="ECO:0000256" key="1">
    <source>
        <dbReference type="ARBA" id="ARBA00022737"/>
    </source>
</evidence>
<dbReference type="InterPro" id="IPR004087">
    <property type="entry name" value="KH_dom"/>
</dbReference>
<feature type="compositionally biased region" description="Polar residues" evidence="3">
    <location>
        <begin position="270"/>
        <end position="290"/>
    </location>
</feature>
<dbReference type="InterPro" id="IPR036612">
    <property type="entry name" value="KH_dom_type_1_sf"/>
</dbReference>
<dbReference type="Gene3D" id="3.30.1370.10">
    <property type="entry name" value="K Homology domain, type 1"/>
    <property type="match status" value="2"/>
</dbReference>
<feature type="compositionally biased region" description="Pro residues" evidence="3">
    <location>
        <begin position="616"/>
        <end position="633"/>
    </location>
</feature>
<feature type="compositionally biased region" description="Polar residues" evidence="3">
    <location>
        <begin position="792"/>
        <end position="801"/>
    </location>
</feature>
<feature type="compositionally biased region" description="Low complexity" evidence="3">
    <location>
        <begin position="757"/>
        <end position="780"/>
    </location>
</feature>
<evidence type="ECO:0000256" key="2">
    <source>
        <dbReference type="PROSITE-ProRule" id="PRU00117"/>
    </source>
</evidence>
<dbReference type="PANTHER" id="PTHR10288">
    <property type="entry name" value="KH DOMAIN CONTAINING RNA BINDING PROTEIN"/>
    <property type="match status" value="1"/>
</dbReference>
<feature type="compositionally biased region" description="Basic and acidic residues" evidence="3">
    <location>
        <begin position="250"/>
        <end position="266"/>
    </location>
</feature>
<evidence type="ECO:0000313" key="5">
    <source>
        <dbReference type="EMBL" id="KAK9069939.1"/>
    </source>
</evidence>
<dbReference type="Proteomes" id="UP001408789">
    <property type="component" value="Unassembled WGS sequence"/>
</dbReference>
<protein>
    <recommendedName>
        <fullName evidence="4">K Homology domain-containing protein</fullName>
    </recommendedName>
</protein>
<feature type="compositionally biased region" description="Basic and acidic residues" evidence="3">
    <location>
        <begin position="152"/>
        <end position="163"/>
    </location>
</feature>
<dbReference type="SMART" id="SM00322">
    <property type="entry name" value="KH"/>
    <property type="match status" value="2"/>
</dbReference>
<dbReference type="InterPro" id="IPR004088">
    <property type="entry name" value="KH_dom_type_1"/>
</dbReference>
<dbReference type="EMBL" id="JBCNJP010000012">
    <property type="protein sequence ID" value="KAK9069939.1"/>
    <property type="molecule type" value="Genomic_DNA"/>
</dbReference>
<feature type="compositionally biased region" description="Gly residues" evidence="3">
    <location>
        <begin position="588"/>
        <end position="597"/>
    </location>
</feature>
<feature type="compositionally biased region" description="Low complexity" evidence="3">
    <location>
        <begin position="531"/>
        <end position="542"/>
    </location>
</feature>
<feature type="compositionally biased region" description="Polar residues" evidence="3">
    <location>
        <begin position="499"/>
        <end position="509"/>
    </location>
</feature>
<reference evidence="5 6" key="1">
    <citation type="submission" date="2024-04" db="EMBL/GenBank/DDBJ databases">
        <title>The reference genome of an endangered Asteraceae, Deinandra increscens subsp. villosa, native to the Central Coast of California.</title>
        <authorList>
            <person name="Guilliams M."/>
            <person name="Hasenstab-Lehman K."/>
            <person name="Meyer R."/>
            <person name="Mcevoy S."/>
        </authorList>
    </citation>
    <scope>NUCLEOTIDE SEQUENCE [LARGE SCALE GENOMIC DNA]</scope>
    <source>
        <tissue evidence="5">Leaf</tissue>
    </source>
</reference>
<gene>
    <name evidence="5" type="ORF">SSX86_010337</name>
</gene>
<feature type="domain" description="K Homology" evidence="4">
    <location>
        <begin position="313"/>
        <end position="386"/>
    </location>
</feature>
<feature type="compositionally biased region" description="Gly residues" evidence="3">
    <location>
        <begin position="513"/>
        <end position="523"/>
    </location>
</feature>
<dbReference type="AlphaFoldDB" id="A0AAP0DF36"/>
<evidence type="ECO:0000313" key="6">
    <source>
        <dbReference type="Proteomes" id="UP001408789"/>
    </source>
</evidence>
<feature type="region of interest" description="Disordered" evidence="3">
    <location>
        <begin position="499"/>
        <end position="889"/>
    </location>
</feature>
<keyword evidence="6" id="KW-1185">Reference proteome</keyword>
<feature type="compositionally biased region" description="Basic and acidic residues" evidence="3">
    <location>
        <begin position="210"/>
        <end position="236"/>
    </location>
</feature>
<dbReference type="SUPFAM" id="SSF54791">
    <property type="entry name" value="Eukaryotic type KH-domain (KH-domain type I)"/>
    <property type="match status" value="2"/>
</dbReference>
<feature type="compositionally biased region" description="Low complexity" evidence="3">
    <location>
        <begin position="114"/>
        <end position="126"/>
    </location>
</feature>
<sequence>MGVQLDIGLWFGYSKLGRSVSHLTLPILSGVLYISTPPISPTRRNTRYRFSHFPETLSETLTIRIYSTMADEEVMGSASPAPSDHKRKLDDLDSEPFEQPPVVSGEYNGNSQPVADGDGDAVAAGGSTEDPDVKRPRIDEKSDGFEATDNGHQQKEEEPKEDITDPSDLNKNTESEDLEKANEPLDAVQKAPVTDEPLDAVNNEPVNDELLNKESVPDELLNKESVIDEPVNKESVTDDLVNNDSLTDELVNKESVADETHEKALEQELSENLEQPTNVEHQGSGIEQQDPTTYAAKEDDAFGFKEQSTFSDQSTSRRMEIPSNKVGVLIGKSGDTIRTLQHSSGARIQITRDSEADPNAPTRPVQLVGSIESINKAERLIKEVIAEADAGGSPSLVARGFSVHSSGIGEQVHIQVPNDKVGVIIGKGGDTIKSLQTRSGARIQLIPQHLPEGDQSKERTVRVSGDRKQIEMAREMIKEVMDQISHWVSIAFLPIRSSNSTGGYNQQNFRPRGSGGSQWGPRGGHPSQSSGGYNNYPPRGGYSSQNAPYSSQGYGNYPPQQPPPRNNYGWDQRPPTNKQGPPDQGGYDYYGGQGGGHMAAPSPQPPPMHSHAPGPAMGPPPYNYGPPQGPDYGPPSASYPQTAPQGYGQGYNEPRYDHQGPGQHSYGGQGTQPPAYPQGGAPTHPGYGQPDQYGKPPAYNMPPQQGPYGQPYGQPPRQQPYPASSGSTQQGYPQYGTPPVNDGYSGAAPGGYGQQGGQPASGYGQPGGQQPNPGYAQAAPTGGYAQYPPTQPGYNEQTAPNNAGYGYQGGADPAYGGGPGMAAYGAPPPVQPPAYSQPAPAPVPAPVQPGYDQSVPQTGGYVAPQPQPQAQPQPGYGQYDGSQMYAGHR</sequence>
<dbReference type="Pfam" id="PF00013">
    <property type="entry name" value="KH_1"/>
    <property type="match status" value="2"/>
</dbReference>
<dbReference type="GO" id="GO:0003723">
    <property type="term" value="F:RNA binding"/>
    <property type="evidence" value="ECO:0007669"/>
    <property type="project" value="UniProtKB-UniRule"/>
</dbReference>
<feature type="compositionally biased region" description="Basic and acidic residues" evidence="3">
    <location>
        <begin position="131"/>
        <end position="144"/>
    </location>
</feature>
<feature type="domain" description="K Homology" evidence="4">
    <location>
        <begin position="408"/>
        <end position="482"/>
    </location>
</feature>
<feature type="compositionally biased region" description="Low complexity" evidence="3">
    <location>
        <begin position="702"/>
        <end position="712"/>
    </location>
</feature>
<proteinExistence type="predicted"/>
<comment type="caution">
    <text evidence="5">The sequence shown here is derived from an EMBL/GenBank/DDBJ whole genome shotgun (WGS) entry which is preliminary data.</text>
</comment>
<dbReference type="CDD" id="cd00105">
    <property type="entry name" value="KH-I"/>
    <property type="match status" value="1"/>
</dbReference>
<evidence type="ECO:0000256" key="3">
    <source>
        <dbReference type="SAM" id="MobiDB-lite"/>
    </source>
</evidence>
<feature type="region of interest" description="Disordered" evidence="3">
    <location>
        <begin position="73"/>
        <end position="290"/>
    </location>
</feature>
<keyword evidence="2" id="KW-0694">RNA-binding</keyword>
<keyword evidence="1" id="KW-0677">Repeat</keyword>
<evidence type="ECO:0000259" key="4">
    <source>
        <dbReference type="SMART" id="SM00322"/>
    </source>
</evidence>
<organism evidence="5 6">
    <name type="scientific">Deinandra increscens subsp. villosa</name>
    <dbReference type="NCBI Taxonomy" id="3103831"/>
    <lineage>
        <taxon>Eukaryota</taxon>
        <taxon>Viridiplantae</taxon>
        <taxon>Streptophyta</taxon>
        <taxon>Embryophyta</taxon>
        <taxon>Tracheophyta</taxon>
        <taxon>Spermatophyta</taxon>
        <taxon>Magnoliopsida</taxon>
        <taxon>eudicotyledons</taxon>
        <taxon>Gunneridae</taxon>
        <taxon>Pentapetalae</taxon>
        <taxon>asterids</taxon>
        <taxon>campanulids</taxon>
        <taxon>Asterales</taxon>
        <taxon>Asteraceae</taxon>
        <taxon>Asteroideae</taxon>
        <taxon>Heliantheae alliance</taxon>
        <taxon>Madieae</taxon>
        <taxon>Madiinae</taxon>
        <taxon>Deinandra</taxon>
    </lineage>
</organism>
<dbReference type="PROSITE" id="PS50084">
    <property type="entry name" value="KH_TYPE_1"/>
    <property type="match status" value="2"/>
</dbReference>
<feature type="compositionally biased region" description="Basic and acidic residues" evidence="3">
    <location>
        <begin position="171"/>
        <end position="183"/>
    </location>
</feature>